<comment type="caution">
    <text evidence="2">The sequence shown here is derived from an EMBL/GenBank/DDBJ whole genome shotgun (WGS) entry which is preliminary data.</text>
</comment>
<feature type="compositionally biased region" description="Polar residues" evidence="1">
    <location>
        <begin position="206"/>
        <end position="221"/>
    </location>
</feature>
<feature type="compositionally biased region" description="Basic and acidic residues" evidence="1">
    <location>
        <begin position="166"/>
        <end position="177"/>
    </location>
</feature>
<dbReference type="Proteomes" id="UP001597104">
    <property type="component" value="Unassembled WGS sequence"/>
</dbReference>
<evidence type="ECO:0000313" key="3">
    <source>
        <dbReference type="Proteomes" id="UP001597104"/>
    </source>
</evidence>
<feature type="compositionally biased region" description="Basic residues" evidence="1">
    <location>
        <begin position="150"/>
        <end position="163"/>
    </location>
</feature>
<feature type="region of interest" description="Disordered" evidence="1">
    <location>
        <begin position="143"/>
        <end position="221"/>
    </location>
</feature>
<dbReference type="Pfam" id="PF06265">
    <property type="entry name" value="YutD-like"/>
    <property type="match status" value="1"/>
</dbReference>
<evidence type="ECO:0000313" key="2">
    <source>
        <dbReference type="EMBL" id="MFD0897005.1"/>
    </source>
</evidence>
<organism evidence="2 3">
    <name type="scientific">Loigolactobacillus binensis</name>
    <dbReference type="NCBI Taxonomy" id="2559922"/>
    <lineage>
        <taxon>Bacteria</taxon>
        <taxon>Bacillati</taxon>
        <taxon>Bacillota</taxon>
        <taxon>Bacilli</taxon>
        <taxon>Lactobacillales</taxon>
        <taxon>Lactobacillaceae</taxon>
        <taxon>Loigolactobacillus</taxon>
    </lineage>
</organism>
<proteinExistence type="predicted"/>
<sequence length="221" mass="25546">MTADKKTDKHTTKKAAEKPATINLAAEITAAVQTDEEAPAIERVLMESANMLTIDGHPYELVVNYHDGFDKDKLAARFSDILTKYDYIVGDWGYEQLRLKGFYAENNKRAHRDQLITTLQDYLYEYCNFGCAYFVLQRIGTPKRESSNPVKRRRPRTPRRRPQAHTSERHDRVEPIKKKSTRAETNTTTPRKRHFTIRNQKVVAKKTTSVTHKPAPNKTNK</sequence>
<gene>
    <name evidence="2" type="ORF">ACFQZ7_04550</name>
</gene>
<keyword evidence="3" id="KW-1185">Reference proteome</keyword>
<dbReference type="InterPro" id="IPR009370">
    <property type="entry name" value="YutD-like"/>
</dbReference>
<dbReference type="RefSeq" id="WP_137637398.1">
    <property type="nucleotide sequence ID" value="NZ_BJDN01000008.1"/>
</dbReference>
<dbReference type="Gene3D" id="3.50.4.20">
    <property type="match status" value="1"/>
</dbReference>
<protein>
    <submittedName>
        <fullName evidence="2">YutD family protein</fullName>
    </submittedName>
</protein>
<dbReference type="EMBL" id="JBHTIO010000024">
    <property type="protein sequence ID" value="MFD0897005.1"/>
    <property type="molecule type" value="Genomic_DNA"/>
</dbReference>
<accession>A0ABW3EBE0</accession>
<reference evidence="3" key="1">
    <citation type="journal article" date="2019" name="Int. J. Syst. Evol. Microbiol.">
        <title>The Global Catalogue of Microorganisms (GCM) 10K type strain sequencing project: providing services to taxonomists for standard genome sequencing and annotation.</title>
        <authorList>
            <consortium name="The Broad Institute Genomics Platform"/>
            <consortium name="The Broad Institute Genome Sequencing Center for Infectious Disease"/>
            <person name="Wu L."/>
            <person name="Ma J."/>
        </authorList>
    </citation>
    <scope>NUCLEOTIDE SEQUENCE [LARGE SCALE GENOMIC DNA]</scope>
    <source>
        <strain evidence="3">CCM 8925</strain>
    </source>
</reference>
<dbReference type="InterPro" id="IPR038141">
    <property type="entry name" value="YutD-like_sf"/>
</dbReference>
<evidence type="ECO:0000256" key="1">
    <source>
        <dbReference type="SAM" id="MobiDB-lite"/>
    </source>
</evidence>
<name>A0ABW3EBE0_9LACO</name>